<sequence length="353" mass="39744">MFDYLIVGSGLAGVAMAETLRERGRTICLFDDASRKASLVAAGLYNPVVLKRLNLTWKGEELMDFSLPFYEKLQQRLKGHFDEKLPILRRLASAEEQNAWFEAADRPGLSRFLSTRLVRNVHDGLQAPHGFGEVLETGRLHTARLLHAYREELHEKGRLRAESFVHGALELNRDHLAYKGIRARRIIFCEGFGMRGNPFFDYLPLQGSKGELLTVRIPGLGETRIVKSDIFLIPLGADRYKVGATYARNDFDPEPTARAREELTAKLRKIVNRDFEVEGQSAGIRPTVPDRRPLVGRHPEHDALFALNGMGSRGVLLAPYAAACLADFMEEGRPLPPEMDLSRYAKFYGRTAP</sequence>
<gene>
    <name evidence="2" type="ordered locus">RB2501_09025</name>
</gene>
<dbReference type="RefSeq" id="WP_015753789.1">
    <property type="nucleotide sequence ID" value="NC_013222.1"/>
</dbReference>
<dbReference type="SUPFAM" id="SSF54373">
    <property type="entry name" value="FAD-linked reductases, C-terminal domain"/>
    <property type="match status" value="1"/>
</dbReference>
<protein>
    <recommendedName>
        <fullName evidence="1">FAD dependent oxidoreductase domain-containing protein</fullName>
    </recommendedName>
</protein>
<dbReference type="HOGENOM" id="CLU_066614_0_0_10"/>
<reference evidence="2 3" key="1">
    <citation type="journal article" date="2009" name="J. Bacteriol.">
        <title>Complete genome sequence of Robiginitalea biformata HTCC2501.</title>
        <authorList>
            <person name="Oh H.M."/>
            <person name="Giovannoni S.J."/>
            <person name="Lee K."/>
            <person name="Ferriera S."/>
            <person name="Johnson J."/>
            <person name="Cho J.C."/>
        </authorList>
    </citation>
    <scope>NUCLEOTIDE SEQUENCE [LARGE SCALE GENOMIC DNA]</scope>
    <source>
        <strain evidence="3">ATCC BAA-864 / HTCC2501 / KCTC 12146</strain>
    </source>
</reference>
<dbReference type="Gene3D" id="3.30.9.10">
    <property type="entry name" value="D-Amino Acid Oxidase, subunit A, domain 2"/>
    <property type="match status" value="1"/>
</dbReference>
<dbReference type="Pfam" id="PF01266">
    <property type="entry name" value="DAO"/>
    <property type="match status" value="1"/>
</dbReference>
<evidence type="ECO:0000259" key="1">
    <source>
        <dbReference type="Pfam" id="PF01266"/>
    </source>
</evidence>
<dbReference type="InterPro" id="IPR036188">
    <property type="entry name" value="FAD/NAD-bd_sf"/>
</dbReference>
<dbReference type="AlphaFoldDB" id="A4CJC5"/>
<dbReference type="GO" id="GO:0005737">
    <property type="term" value="C:cytoplasm"/>
    <property type="evidence" value="ECO:0007669"/>
    <property type="project" value="TreeGrafter"/>
</dbReference>
<dbReference type="InterPro" id="IPR006076">
    <property type="entry name" value="FAD-dep_OxRdtase"/>
</dbReference>
<evidence type="ECO:0000313" key="3">
    <source>
        <dbReference type="Proteomes" id="UP000009049"/>
    </source>
</evidence>
<dbReference type="KEGG" id="rbi:RB2501_09025"/>
<dbReference type="STRING" id="313596.RB2501_09025"/>
<dbReference type="OrthoDB" id="214253at2"/>
<evidence type="ECO:0000313" key="2">
    <source>
        <dbReference type="EMBL" id="EAR17033.1"/>
    </source>
</evidence>
<dbReference type="Proteomes" id="UP000009049">
    <property type="component" value="Chromosome"/>
</dbReference>
<dbReference type="EMBL" id="CP001712">
    <property type="protein sequence ID" value="EAR17033.1"/>
    <property type="molecule type" value="Genomic_DNA"/>
</dbReference>
<name>A4CJC5_ROBBH</name>
<organism evidence="2 3">
    <name type="scientific">Robiginitalea biformata (strain ATCC BAA-864 / DSM 15991 / KCTC 12146 / HTCC2501)</name>
    <dbReference type="NCBI Taxonomy" id="313596"/>
    <lineage>
        <taxon>Bacteria</taxon>
        <taxon>Pseudomonadati</taxon>
        <taxon>Bacteroidota</taxon>
        <taxon>Flavobacteriia</taxon>
        <taxon>Flavobacteriales</taxon>
        <taxon>Flavobacteriaceae</taxon>
        <taxon>Robiginitalea</taxon>
    </lineage>
</organism>
<keyword evidence="3" id="KW-1185">Reference proteome</keyword>
<dbReference type="eggNOG" id="COG0665">
    <property type="taxonomic scope" value="Bacteria"/>
</dbReference>
<feature type="domain" description="FAD dependent oxidoreductase" evidence="1">
    <location>
        <begin position="3"/>
        <end position="327"/>
    </location>
</feature>
<dbReference type="SUPFAM" id="SSF51971">
    <property type="entry name" value="Nucleotide-binding domain"/>
    <property type="match status" value="1"/>
</dbReference>
<dbReference type="PANTHER" id="PTHR13847">
    <property type="entry name" value="SARCOSINE DEHYDROGENASE-RELATED"/>
    <property type="match status" value="1"/>
</dbReference>
<dbReference type="Gene3D" id="3.50.50.60">
    <property type="entry name" value="FAD/NAD(P)-binding domain"/>
    <property type="match status" value="1"/>
</dbReference>
<proteinExistence type="predicted"/>
<accession>A4CJC5</accession>